<name>A0A0E9VRD7_ANGAN</name>
<accession>A0A0E9VRD7</accession>
<reference evidence="1" key="2">
    <citation type="journal article" date="2015" name="Fish Shellfish Immunol.">
        <title>Early steps in the European eel (Anguilla anguilla)-Vibrio vulnificus interaction in the gills: Role of the RtxA13 toxin.</title>
        <authorList>
            <person name="Callol A."/>
            <person name="Pajuelo D."/>
            <person name="Ebbesson L."/>
            <person name="Teles M."/>
            <person name="MacKenzie S."/>
            <person name="Amaro C."/>
        </authorList>
    </citation>
    <scope>NUCLEOTIDE SEQUENCE</scope>
</reference>
<evidence type="ECO:0000313" key="1">
    <source>
        <dbReference type="EMBL" id="JAH80694.1"/>
    </source>
</evidence>
<protein>
    <submittedName>
        <fullName evidence="1">Uncharacterized protein</fullName>
    </submittedName>
</protein>
<organism evidence="1">
    <name type="scientific">Anguilla anguilla</name>
    <name type="common">European freshwater eel</name>
    <name type="synonym">Muraena anguilla</name>
    <dbReference type="NCBI Taxonomy" id="7936"/>
    <lineage>
        <taxon>Eukaryota</taxon>
        <taxon>Metazoa</taxon>
        <taxon>Chordata</taxon>
        <taxon>Craniata</taxon>
        <taxon>Vertebrata</taxon>
        <taxon>Euteleostomi</taxon>
        <taxon>Actinopterygii</taxon>
        <taxon>Neopterygii</taxon>
        <taxon>Teleostei</taxon>
        <taxon>Anguilliformes</taxon>
        <taxon>Anguillidae</taxon>
        <taxon>Anguilla</taxon>
    </lineage>
</organism>
<proteinExistence type="predicted"/>
<dbReference type="AlphaFoldDB" id="A0A0E9VRD7"/>
<dbReference type="EMBL" id="GBXM01027883">
    <property type="protein sequence ID" value="JAH80694.1"/>
    <property type="molecule type" value="Transcribed_RNA"/>
</dbReference>
<reference evidence="1" key="1">
    <citation type="submission" date="2014-11" db="EMBL/GenBank/DDBJ databases">
        <authorList>
            <person name="Amaro Gonzalez C."/>
        </authorList>
    </citation>
    <scope>NUCLEOTIDE SEQUENCE</scope>
</reference>
<sequence length="33" mass="3963">MNLYSWVYTEAKQVKEVLCSRVQQQCPTWESNL</sequence>